<feature type="compositionally biased region" description="Polar residues" evidence="1">
    <location>
        <begin position="682"/>
        <end position="695"/>
    </location>
</feature>
<feature type="region of interest" description="Disordered" evidence="1">
    <location>
        <begin position="264"/>
        <end position="322"/>
    </location>
</feature>
<name>A0A8X6N4B6_NEPPI</name>
<protein>
    <submittedName>
        <fullName evidence="3">Bromo adjacent homology domain-containing 1 protein</fullName>
    </submittedName>
</protein>
<evidence type="ECO:0000313" key="3">
    <source>
        <dbReference type="EMBL" id="GFS93386.1"/>
    </source>
</evidence>
<feature type="compositionally biased region" description="Basic and acidic residues" evidence="1">
    <location>
        <begin position="1155"/>
        <end position="1164"/>
    </location>
</feature>
<organism evidence="3 4">
    <name type="scientific">Nephila pilipes</name>
    <name type="common">Giant wood spider</name>
    <name type="synonym">Nephila maculata</name>
    <dbReference type="NCBI Taxonomy" id="299642"/>
    <lineage>
        <taxon>Eukaryota</taxon>
        <taxon>Metazoa</taxon>
        <taxon>Ecdysozoa</taxon>
        <taxon>Arthropoda</taxon>
        <taxon>Chelicerata</taxon>
        <taxon>Arachnida</taxon>
        <taxon>Araneae</taxon>
        <taxon>Araneomorphae</taxon>
        <taxon>Entelegynae</taxon>
        <taxon>Araneoidea</taxon>
        <taxon>Nephilidae</taxon>
        <taxon>Nephila</taxon>
    </lineage>
</organism>
<dbReference type="Gene3D" id="2.30.30.490">
    <property type="match status" value="1"/>
</dbReference>
<accession>A0A8X6N4B6</accession>
<proteinExistence type="predicted"/>
<dbReference type="InterPro" id="IPR001025">
    <property type="entry name" value="BAH_dom"/>
</dbReference>
<feature type="compositionally biased region" description="Low complexity" evidence="1">
    <location>
        <begin position="808"/>
        <end position="821"/>
    </location>
</feature>
<feature type="compositionally biased region" description="Polar residues" evidence="1">
    <location>
        <begin position="900"/>
        <end position="912"/>
    </location>
</feature>
<dbReference type="PANTHER" id="PTHR46576">
    <property type="entry name" value="BROMO ADJACENT HOMOLOGY DOMAIN-CONTAINING 1 PROTEIN"/>
    <property type="match status" value="1"/>
</dbReference>
<comment type="caution">
    <text evidence="3">The sequence shown here is derived from an EMBL/GenBank/DDBJ whole genome shotgun (WGS) entry which is preliminary data.</text>
</comment>
<feature type="region of interest" description="Disordered" evidence="1">
    <location>
        <begin position="397"/>
        <end position="474"/>
    </location>
</feature>
<feature type="compositionally biased region" description="Polar residues" evidence="1">
    <location>
        <begin position="462"/>
        <end position="474"/>
    </location>
</feature>
<gene>
    <name evidence="3" type="primary">BAHD1</name>
    <name evidence="3" type="ORF">NPIL_118761</name>
</gene>
<feature type="compositionally biased region" description="Polar residues" evidence="1">
    <location>
        <begin position="704"/>
        <end position="720"/>
    </location>
</feature>
<evidence type="ECO:0000256" key="1">
    <source>
        <dbReference type="SAM" id="MobiDB-lite"/>
    </source>
</evidence>
<feature type="compositionally biased region" description="Basic and acidic residues" evidence="1">
    <location>
        <begin position="1038"/>
        <end position="1070"/>
    </location>
</feature>
<dbReference type="Pfam" id="PF01426">
    <property type="entry name" value="BAH"/>
    <property type="match status" value="1"/>
</dbReference>
<reference evidence="3" key="1">
    <citation type="submission" date="2020-08" db="EMBL/GenBank/DDBJ databases">
        <title>Multicomponent nature underlies the extraordinary mechanical properties of spider dragline silk.</title>
        <authorList>
            <person name="Kono N."/>
            <person name="Nakamura H."/>
            <person name="Mori M."/>
            <person name="Yoshida Y."/>
            <person name="Ohtoshi R."/>
            <person name="Malay A.D."/>
            <person name="Moran D.A.P."/>
            <person name="Tomita M."/>
            <person name="Numata K."/>
            <person name="Arakawa K."/>
        </authorList>
    </citation>
    <scope>NUCLEOTIDE SEQUENCE</scope>
</reference>
<feature type="compositionally biased region" description="Low complexity" evidence="1">
    <location>
        <begin position="667"/>
        <end position="681"/>
    </location>
</feature>
<dbReference type="EMBL" id="BMAW01005288">
    <property type="protein sequence ID" value="GFS93386.1"/>
    <property type="molecule type" value="Genomic_DNA"/>
</dbReference>
<feature type="compositionally biased region" description="Low complexity" evidence="1">
    <location>
        <begin position="742"/>
        <end position="752"/>
    </location>
</feature>
<feature type="compositionally biased region" description="Basic and acidic residues" evidence="1">
    <location>
        <begin position="288"/>
        <end position="310"/>
    </location>
</feature>
<feature type="compositionally biased region" description="Polar residues" evidence="1">
    <location>
        <begin position="423"/>
        <end position="452"/>
    </location>
</feature>
<dbReference type="PROSITE" id="PS51038">
    <property type="entry name" value="BAH"/>
    <property type="match status" value="1"/>
</dbReference>
<dbReference type="GO" id="GO:0003682">
    <property type="term" value="F:chromatin binding"/>
    <property type="evidence" value="ECO:0007669"/>
    <property type="project" value="InterPro"/>
</dbReference>
<feature type="region of interest" description="Disordered" evidence="1">
    <location>
        <begin position="1038"/>
        <end position="1085"/>
    </location>
</feature>
<feature type="region of interest" description="Disordered" evidence="1">
    <location>
        <begin position="1133"/>
        <end position="1164"/>
    </location>
</feature>
<dbReference type="GO" id="GO:0045892">
    <property type="term" value="P:negative regulation of DNA-templated transcription"/>
    <property type="evidence" value="ECO:0007669"/>
    <property type="project" value="TreeGrafter"/>
</dbReference>
<keyword evidence="4" id="KW-1185">Reference proteome</keyword>
<dbReference type="OrthoDB" id="1922186at2759"/>
<feature type="domain" description="BAH" evidence="2">
    <location>
        <begin position="1266"/>
        <end position="1416"/>
    </location>
</feature>
<evidence type="ECO:0000313" key="4">
    <source>
        <dbReference type="Proteomes" id="UP000887013"/>
    </source>
</evidence>
<dbReference type="InterPro" id="IPR053032">
    <property type="entry name" value="BAH_domain-containing"/>
</dbReference>
<feature type="region of interest" description="Disordered" evidence="1">
    <location>
        <begin position="350"/>
        <end position="375"/>
    </location>
</feature>
<dbReference type="GO" id="GO:0000976">
    <property type="term" value="F:transcription cis-regulatory region binding"/>
    <property type="evidence" value="ECO:0007669"/>
    <property type="project" value="TreeGrafter"/>
</dbReference>
<feature type="compositionally biased region" description="Low complexity" evidence="1">
    <location>
        <begin position="913"/>
        <end position="927"/>
    </location>
</feature>
<feature type="compositionally biased region" description="Low complexity" evidence="1">
    <location>
        <begin position="859"/>
        <end position="899"/>
    </location>
</feature>
<feature type="region of interest" description="Disordered" evidence="1">
    <location>
        <begin position="655"/>
        <end position="766"/>
    </location>
</feature>
<dbReference type="InterPro" id="IPR043151">
    <property type="entry name" value="BAH_sf"/>
</dbReference>
<dbReference type="GO" id="GO:0005677">
    <property type="term" value="C:chromatin silencing complex"/>
    <property type="evidence" value="ECO:0007669"/>
    <property type="project" value="TreeGrafter"/>
</dbReference>
<feature type="compositionally biased region" description="Polar residues" evidence="1">
    <location>
        <begin position="844"/>
        <end position="857"/>
    </location>
</feature>
<feature type="compositionally biased region" description="Basic and acidic residues" evidence="1">
    <location>
        <begin position="268"/>
        <end position="280"/>
    </location>
</feature>
<feature type="region of interest" description="Disordered" evidence="1">
    <location>
        <begin position="801"/>
        <end position="936"/>
    </location>
</feature>
<sequence>MSGTKSSSRLTPVKKDGSFRYATRFLALEKGKRNCNYTSRETNSSKTCDCVLRSGTKHAQNSKLPVKKTKSKFCMAKNCGKKRTKNGEKVVIVSKRSSSVSVVKSCKLRKSVSVKKVSYSTSVVLSSDEDTDSEEESEEEEKKEYLKKKTTVLKRTTSKVKSSVSRSKKTEDKAAKKAKAIKLLCDKLSASEKQKGRNPARELRPRFPYTMLQEWPTARTHRMASLNALAKVHVLYENEGRTVGENLNDADECSLIDFLNENSEDEDREVKSKEIKKETKPVSNASAKKNDKSKSNDKEKAKIIKKEKSPPPKNVPKRSIKRKAPDIEIIDTRICKRMASLNAQAILAASYMQEPRPRKNPKKSGKSDGSQNLDPVKCDIFIKQEIIDDETEDITLIETQQPKKNDNTENSNNLPKEMDKSTDPSTSGMNKISLSDTSNQGNQPLESETPTLEKNIEGIPSSRKSSVENSVVTSATGRKVDVRQYTEVTKMQINTHKDVEIKENDKSERKIEQMLANDDVAITQMYHYQSKSTNESYCVQMQTTYKPASRNLSPSTSRSSGDGILPYINETMLPRCQRYYNRSSMLPSQAYPINPNIGPVPPVGMDHRLPHQFGGSAFSVPHYRHPQPMQFPPNDYGYFQPAGPLIQPSQDQLTIHKPVPYHPQPNPHQSLLKPQQPSPQQDGFQSFESRQSHQQKPALPSRPSPISSQQKLNTSSSENLPQPGPSSPQYTRRQAADDTRSRSLSHTSNSTSFIQPSKHVRSPVMPTLYSSPHFRTYQTQKRVPSTFKSYNNLYERKDNFSKQEVYDSSSPSSVVSPENNSALASHTANHYKNDTDNLKESNYGFKNNQESPSTNIYHSGASSSMGSSSRSSNVCNSGSSSNMYNPGTSSSIYNSNTSSRMGQRNTASNMGYSNTSSSMHHSNSSSNLHHHNSSDINNSSLYSNMCNTDPSPNMYSSLNIHHSNSSSNFLPYHHNAGKDVHHTMRPPSVIDITEDNHRDTKTYIQLEVPKNSHREKIVVVDVEDDEIEKKHIQLRSSDKIKLSSDKPQKLETQKTEPEKKDSLNTNDHAKQNIPPQYKVTPKEEERTEIVKREKTEMTKAVKKEKETIKTVKKEKSSTKEMTKMEIIPSTSTGITRAQERTEKTKTESPDTASLETKKKKESAVVRRARLNGKQRTFRDYFNRPLAQLSKAKKIEDTSSAPEKQLTTRNLQPLVSISRLVLPKFERPRLHGWSWEGSSYDKRVYVSNDNPPCIRRCYPSMKHVEGDVICERDCVYLRSSIRRTNMPFVAKVTALWENPEDGEMTMSLLWYYRPEQTETEKKIPCQPNEIFASKHRDTNSVACIEDKCYVLTYSEFCRFKKRCLMLPNDTKSTISLVPLGQDYLRQTRLPSSHIASELVMFCHRVYDYRQKRMLKNPL</sequence>
<evidence type="ECO:0000259" key="2">
    <source>
        <dbReference type="PROSITE" id="PS51038"/>
    </source>
</evidence>
<feature type="compositionally biased region" description="Basic and acidic residues" evidence="1">
    <location>
        <begin position="1137"/>
        <end position="1148"/>
    </location>
</feature>
<dbReference type="GO" id="GO:0031507">
    <property type="term" value="P:heterochromatin formation"/>
    <property type="evidence" value="ECO:0007669"/>
    <property type="project" value="TreeGrafter"/>
</dbReference>
<dbReference type="Proteomes" id="UP000887013">
    <property type="component" value="Unassembled WGS sequence"/>
</dbReference>
<dbReference type="SMART" id="SM00439">
    <property type="entry name" value="BAH"/>
    <property type="match status" value="1"/>
</dbReference>
<dbReference type="PANTHER" id="PTHR46576:SF1">
    <property type="entry name" value="BROMO ADJACENT HOMOLOGY DOMAIN-CONTAINING 1 PROTEIN"/>
    <property type="match status" value="1"/>
</dbReference>